<evidence type="ECO:0000313" key="2">
    <source>
        <dbReference type="Proteomes" id="UP000469505"/>
    </source>
</evidence>
<reference evidence="1 2" key="1">
    <citation type="submission" date="2019-11" db="EMBL/GenBank/DDBJ databases">
        <title>Growth characteristics of pneumococcus vary with the chemical composition of the capsule and with environmental conditions.</title>
        <authorList>
            <person name="Tothpal A."/>
            <person name="Desobry K."/>
            <person name="Joshi S."/>
            <person name="Wyllie A.L."/>
            <person name="Weinberger D.M."/>
        </authorList>
    </citation>
    <scope>NUCLEOTIDE SEQUENCE [LARGE SCALE GENOMIC DNA]</scope>
    <source>
        <strain evidence="2">pnumococcus35B</strain>
    </source>
</reference>
<dbReference type="RefSeq" id="WP_162481218.1">
    <property type="nucleotide sequence ID" value="NZ_WNHX01000956.1"/>
</dbReference>
<protein>
    <submittedName>
        <fullName evidence="1">Uncharacterized protein</fullName>
    </submittedName>
</protein>
<dbReference type="InterPro" id="IPR008979">
    <property type="entry name" value="Galactose-bd-like_sf"/>
</dbReference>
<dbReference type="AlphaFoldDB" id="A0A6I3U6N5"/>
<accession>A0A6I3U6N5</accession>
<proteinExistence type="predicted"/>
<gene>
    <name evidence="1" type="ORF">GM543_14355</name>
</gene>
<organism evidence="1 2">
    <name type="scientific">Streptococcus pneumoniae</name>
    <dbReference type="NCBI Taxonomy" id="1313"/>
    <lineage>
        <taxon>Bacteria</taxon>
        <taxon>Bacillati</taxon>
        <taxon>Bacillota</taxon>
        <taxon>Bacilli</taxon>
        <taxon>Lactobacillales</taxon>
        <taxon>Streptococcaceae</taxon>
        <taxon>Streptococcus</taxon>
    </lineage>
</organism>
<name>A0A6I3U6N5_STREE</name>
<dbReference type="Gene3D" id="2.60.120.260">
    <property type="entry name" value="Galactose-binding domain-like"/>
    <property type="match status" value="1"/>
</dbReference>
<sequence length="86" mass="9351">PRFAHNSLVLPLESIGGFKGILHSAELSDKPFVNPRLISNDKITATASSQQLPGNATEGAVEKAFDNDPNTFWHTKWTGDTAPYTL</sequence>
<comment type="caution">
    <text evidence="1">The sequence shown here is derived from an EMBL/GenBank/DDBJ whole genome shotgun (WGS) entry which is preliminary data.</text>
</comment>
<dbReference type="EMBL" id="WNHX01000956">
    <property type="protein sequence ID" value="MTV88633.1"/>
    <property type="molecule type" value="Genomic_DNA"/>
</dbReference>
<feature type="non-terminal residue" evidence="1">
    <location>
        <position position="86"/>
    </location>
</feature>
<evidence type="ECO:0000313" key="1">
    <source>
        <dbReference type="EMBL" id="MTV88633.1"/>
    </source>
</evidence>
<dbReference type="Proteomes" id="UP000469505">
    <property type="component" value="Unassembled WGS sequence"/>
</dbReference>
<feature type="non-terminal residue" evidence="1">
    <location>
        <position position="1"/>
    </location>
</feature>
<dbReference type="SUPFAM" id="SSF49785">
    <property type="entry name" value="Galactose-binding domain-like"/>
    <property type="match status" value="1"/>
</dbReference>